<dbReference type="RefSeq" id="XP_022469545.1">
    <property type="nucleotide sequence ID" value="XM_022623924.1"/>
</dbReference>
<proteinExistence type="predicted"/>
<reference evidence="2 3" key="1">
    <citation type="submission" date="2016-09" db="EMBL/GenBank/DDBJ databases">
        <authorList>
            <person name="Capua I."/>
            <person name="De Benedictis P."/>
            <person name="Joannis T."/>
            <person name="Lombin L.H."/>
            <person name="Cattoli G."/>
        </authorList>
    </citation>
    <scope>NUCLEOTIDE SEQUENCE [LARGE SCALE GENOMIC DNA]</scope>
    <source>
        <strain evidence="2 3">IMI 309357</strain>
    </source>
</reference>
<dbReference type="EMBL" id="MJBS01000149">
    <property type="protein sequence ID" value="OHE92376.1"/>
    <property type="molecule type" value="Genomic_DNA"/>
</dbReference>
<evidence type="ECO:0000256" key="1">
    <source>
        <dbReference type="SAM" id="MobiDB-lite"/>
    </source>
</evidence>
<organism evidence="2 3">
    <name type="scientific">Colletotrichum orchidophilum</name>
    <dbReference type="NCBI Taxonomy" id="1209926"/>
    <lineage>
        <taxon>Eukaryota</taxon>
        <taxon>Fungi</taxon>
        <taxon>Dikarya</taxon>
        <taxon>Ascomycota</taxon>
        <taxon>Pezizomycotina</taxon>
        <taxon>Sordariomycetes</taxon>
        <taxon>Hypocreomycetidae</taxon>
        <taxon>Glomerellales</taxon>
        <taxon>Glomerellaceae</taxon>
        <taxon>Colletotrichum</taxon>
    </lineage>
</organism>
<dbReference type="GeneID" id="34565434"/>
<feature type="region of interest" description="Disordered" evidence="1">
    <location>
        <begin position="42"/>
        <end position="66"/>
    </location>
</feature>
<dbReference type="AlphaFoldDB" id="A0A1G4ATF1"/>
<keyword evidence="3" id="KW-1185">Reference proteome</keyword>
<comment type="caution">
    <text evidence="2">The sequence shown here is derived from an EMBL/GenBank/DDBJ whole genome shotgun (WGS) entry which is preliminary data.</text>
</comment>
<evidence type="ECO:0000313" key="3">
    <source>
        <dbReference type="Proteomes" id="UP000176998"/>
    </source>
</evidence>
<protein>
    <submittedName>
        <fullName evidence="2">Uncharacterized protein</fullName>
    </submittedName>
</protein>
<evidence type="ECO:0000313" key="2">
    <source>
        <dbReference type="EMBL" id="OHE92376.1"/>
    </source>
</evidence>
<accession>A0A1G4ATF1</accession>
<dbReference type="Proteomes" id="UP000176998">
    <property type="component" value="Unassembled WGS sequence"/>
</dbReference>
<sequence>MPDNRFESWFGRRECSFCGGRVQECGHGTEKGPFFHTRHLRETKVESPPRKKIKSETSQGKMIGSSSLAKMVASDIESSRGLKRSFDGQGTAGSVGKRVNVQSDIFGGGI</sequence>
<feature type="compositionally biased region" description="Polar residues" evidence="1">
    <location>
        <begin position="56"/>
        <end position="66"/>
    </location>
</feature>
<gene>
    <name evidence="2" type="ORF">CORC01_12303</name>
</gene>
<name>A0A1G4ATF1_9PEZI</name>